<dbReference type="InterPro" id="IPR002178">
    <property type="entry name" value="PTS_EIIA_type-2_dom"/>
</dbReference>
<dbReference type="InterPro" id="IPR050893">
    <property type="entry name" value="Sugar_PTS"/>
</dbReference>
<sequence>MNKIFNADNIVLNKRLRNKEDAIDVAGKVLVEQGYVDPEYVDCMHKREEVISTYIGNNVAIPHGIDGSEKYIKESGISFIQVPEGVKYGEDTAYIIMGVAGKDGTHLDILMKLYEVICEEENITKLKEAQTKEEILDIIGDLTV</sequence>
<dbReference type="AlphaFoldDB" id="A0A4P8IE82"/>
<organism evidence="13 14">
    <name type="scientific">Anaerostipes rhamnosivorans</name>
    <dbReference type="NCBI Taxonomy" id="1229621"/>
    <lineage>
        <taxon>Bacteria</taxon>
        <taxon>Bacillati</taxon>
        <taxon>Bacillota</taxon>
        <taxon>Clostridia</taxon>
        <taxon>Lachnospirales</taxon>
        <taxon>Lachnospiraceae</taxon>
        <taxon>Anaerostipes</taxon>
    </lineage>
</organism>
<dbReference type="SUPFAM" id="SSF55804">
    <property type="entry name" value="Phoshotransferase/anion transport protein"/>
    <property type="match status" value="1"/>
</dbReference>
<evidence type="ECO:0000256" key="9">
    <source>
        <dbReference type="ARBA" id="ARBA00029908"/>
    </source>
</evidence>
<evidence type="ECO:0000256" key="10">
    <source>
        <dbReference type="ARBA" id="ARBA00030956"/>
    </source>
</evidence>
<comment type="function">
    <text evidence="1">The phosphoenolpyruvate-dependent sugar phosphotransferase system (sugar PTS), a major carbohydrate active transport system, catalyzes the phosphorylation of incoming sugar substrates concomitantly with their translocation across the cell membrane. The enzyme II CmtAB PTS system is involved in D-mannitol transport.</text>
</comment>
<dbReference type="Gene3D" id="3.40.930.10">
    <property type="entry name" value="Mannitol-specific EII, Chain A"/>
    <property type="match status" value="1"/>
</dbReference>
<dbReference type="GO" id="GO:0090563">
    <property type="term" value="F:protein-phosphocysteine-sugar phosphotransferase activity"/>
    <property type="evidence" value="ECO:0007669"/>
    <property type="project" value="TreeGrafter"/>
</dbReference>
<dbReference type="RefSeq" id="WP_137327138.1">
    <property type="nucleotide sequence ID" value="NZ_CP040058.1"/>
</dbReference>
<gene>
    <name evidence="13" type="ORF">AR1Y2_0015</name>
</gene>
<dbReference type="OrthoDB" id="1640042at2"/>
<evidence type="ECO:0000256" key="8">
    <source>
        <dbReference type="ARBA" id="ARBA00022777"/>
    </source>
</evidence>
<evidence type="ECO:0000256" key="11">
    <source>
        <dbReference type="ARBA" id="ARBA00030962"/>
    </source>
</evidence>
<keyword evidence="5" id="KW-0762">Sugar transport</keyword>
<evidence type="ECO:0000256" key="6">
    <source>
        <dbReference type="ARBA" id="ARBA00022679"/>
    </source>
</evidence>
<dbReference type="PANTHER" id="PTHR30181">
    <property type="entry name" value="MANNITOL PERMEASE IIC COMPONENT"/>
    <property type="match status" value="1"/>
</dbReference>
<feature type="domain" description="PTS EIIA type-2" evidence="12">
    <location>
        <begin position="3"/>
        <end position="142"/>
    </location>
</feature>
<dbReference type="GO" id="GO:0005886">
    <property type="term" value="C:plasma membrane"/>
    <property type="evidence" value="ECO:0007669"/>
    <property type="project" value="TreeGrafter"/>
</dbReference>
<dbReference type="KEGG" id="arf:AR1Y2_0015"/>
<evidence type="ECO:0000313" key="13">
    <source>
        <dbReference type="EMBL" id="QCP33469.1"/>
    </source>
</evidence>
<evidence type="ECO:0000256" key="3">
    <source>
        <dbReference type="ARBA" id="ARBA00022448"/>
    </source>
</evidence>
<evidence type="ECO:0000256" key="4">
    <source>
        <dbReference type="ARBA" id="ARBA00022553"/>
    </source>
</evidence>
<keyword evidence="3" id="KW-0813">Transport</keyword>
<dbReference type="PROSITE" id="PS00372">
    <property type="entry name" value="PTS_EIIA_TYPE_2_HIS"/>
    <property type="match status" value="1"/>
</dbReference>
<dbReference type="CDD" id="cd00211">
    <property type="entry name" value="PTS_IIA_fru"/>
    <property type="match status" value="1"/>
</dbReference>
<dbReference type="InterPro" id="IPR016152">
    <property type="entry name" value="PTrfase/Anion_transptr"/>
</dbReference>
<evidence type="ECO:0000313" key="14">
    <source>
        <dbReference type="Proteomes" id="UP000298653"/>
    </source>
</evidence>
<keyword evidence="4" id="KW-0597">Phosphoprotein</keyword>
<dbReference type="EMBL" id="CP040058">
    <property type="protein sequence ID" value="QCP33469.1"/>
    <property type="molecule type" value="Genomic_DNA"/>
</dbReference>
<reference evidence="13 14" key="1">
    <citation type="submission" date="2019-05" db="EMBL/GenBank/DDBJ databases">
        <title>Complete genome sequencing of Anaerostipes rhamnosivorans.</title>
        <authorList>
            <person name="Bui T.P.N."/>
            <person name="de Vos W.M."/>
        </authorList>
    </citation>
    <scope>NUCLEOTIDE SEQUENCE [LARGE SCALE GENOMIC DNA]</scope>
    <source>
        <strain evidence="13 14">1y2</strain>
    </source>
</reference>
<keyword evidence="14" id="KW-1185">Reference proteome</keyword>
<proteinExistence type="predicted"/>
<evidence type="ECO:0000259" key="12">
    <source>
        <dbReference type="PROSITE" id="PS51094"/>
    </source>
</evidence>
<name>A0A4P8IE82_9FIRM</name>
<accession>A0A4P8IE82</accession>
<evidence type="ECO:0000256" key="5">
    <source>
        <dbReference type="ARBA" id="ARBA00022597"/>
    </source>
</evidence>
<dbReference type="PANTHER" id="PTHR30181:SF2">
    <property type="entry name" value="PTS SYSTEM MANNITOL-SPECIFIC EIICBA COMPONENT"/>
    <property type="match status" value="1"/>
</dbReference>
<evidence type="ECO:0000256" key="2">
    <source>
        <dbReference type="ARBA" id="ARBA00014783"/>
    </source>
</evidence>
<dbReference type="PROSITE" id="PS51094">
    <property type="entry name" value="PTS_EIIA_TYPE_2"/>
    <property type="match status" value="1"/>
</dbReference>
<keyword evidence="6" id="KW-0808">Transferase</keyword>
<keyword evidence="8" id="KW-0418">Kinase</keyword>
<dbReference type="Proteomes" id="UP000298653">
    <property type="component" value="Chromosome"/>
</dbReference>
<evidence type="ECO:0000256" key="1">
    <source>
        <dbReference type="ARBA" id="ARBA00002434"/>
    </source>
</evidence>
<dbReference type="GO" id="GO:0016301">
    <property type="term" value="F:kinase activity"/>
    <property type="evidence" value="ECO:0007669"/>
    <property type="project" value="UniProtKB-KW"/>
</dbReference>
<dbReference type="GO" id="GO:0009401">
    <property type="term" value="P:phosphoenolpyruvate-dependent sugar phosphotransferase system"/>
    <property type="evidence" value="ECO:0007669"/>
    <property type="project" value="UniProtKB-KW"/>
</dbReference>
<protein>
    <recommendedName>
        <fullName evidence="2">Mannitol-specific phosphotransferase enzyme IIA component</fullName>
    </recommendedName>
    <alternativeName>
        <fullName evidence="10">EIIA</fullName>
    </alternativeName>
    <alternativeName>
        <fullName evidence="11">EIII</fullName>
    </alternativeName>
    <alternativeName>
        <fullName evidence="9">PTS system mannitol-specific EIIA component</fullName>
    </alternativeName>
</protein>
<keyword evidence="7" id="KW-0598">Phosphotransferase system</keyword>
<evidence type="ECO:0000256" key="7">
    <source>
        <dbReference type="ARBA" id="ARBA00022683"/>
    </source>
</evidence>
<dbReference type="Pfam" id="PF00359">
    <property type="entry name" value="PTS_EIIA_2"/>
    <property type="match status" value="1"/>
</dbReference>